<dbReference type="PANTHER" id="PTHR43335">
    <property type="entry name" value="ABC TRANSPORTER, ATP-BINDING PROTEIN"/>
    <property type="match status" value="1"/>
</dbReference>
<comment type="similarity">
    <text evidence="1">Belongs to the ABC transporter superfamily.</text>
</comment>
<keyword evidence="4" id="KW-0067">ATP-binding</keyword>
<comment type="caution">
    <text evidence="6">The sequence shown here is derived from an EMBL/GenBank/DDBJ whole genome shotgun (WGS) entry which is preliminary data.</text>
</comment>
<keyword evidence="2" id="KW-0813">Transport</keyword>
<keyword evidence="7" id="KW-1185">Reference proteome</keyword>
<dbReference type="SMART" id="SM00382">
    <property type="entry name" value="AAA"/>
    <property type="match status" value="1"/>
</dbReference>
<dbReference type="Gene3D" id="3.40.50.300">
    <property type="entry name" value="P-loop containing nucleotide triphosphate hydrolases"/>
    <property type="match status" value="1"/>
</dbReference>
<evidence type="ECO:0000313" key="7">
    <source>
        <dbReference type="Proteomes" id="UP001157126"/>
    </source>
</evidence>
<reference evidence="7" key="1">
    <citation type="journal article" date="2019" name="Int. J. Syst. Evol. Microbiol.">
        <title>The Global Catalogue of Microorganisms (GCM) 10K type strain sequencing project: providing services to taxonomists for standard genome sequencing and annotation.</title>
        <authorList>
            <consortium name="The Broad Institute Genomics Platform"/>
            <consortium name="The Broad Institute Genome Sequencing Center for Infectious Disease"/>
            <person name="Wu L."/>
            <person name="Ma J."/>
        </authorList>
    </citation>
    <scope>NUCLEOTIDE SEQUENCE [LARGE SCALE GENOMIC DNA]</scope>
    <source>
        <strain evidence="7">NBRC 113072</strain>
    </source>
</reference>
<accession>A0ABQ6IVJ7</accession>
<dbReference type="EMBL" id="BSUO01000001">
    <property type="protein sequence ID" value="GMA41964.1"/>
    <property type="molecule type" value="Genomic_DNA"/>
</dbReference>
<evidence type="ECO:0000256" key="3">
    <source>
        <dbReference type="ARBA" id="ARBA00022741"/>
    </source>
</evidence>
<feature type="domain" description="ABC transporter" evidence="5">
    <location>
        <begin position="5"/>
        <end position="241"/>
    </location>
</feature>
<dbReference type="SUPFAM" id="SSF52540">
    <property type="entry name" value="P-loop containing nucleoside triphosphate hydrolases"/>
    <property type="match status" value="1"/>
</dbReference>
<dbReference type="Proteomes" id="UP001157126">
    <property type="component" value="Unassembled WGS sequence"/>
</dbReference>
<dbReference type="Pfam" id="PF00005">
    <property type="entry name" value="ABC_tran"/>
    <property type="match status" value="1"/>
</dbReference>
<evidence type="ECO:0000259" key="5">
    <source>
        <dbReference type="PROSITE" id="PS50893"/>
    </source>
</evidence>
<dbReference type="InterPro" id="IPR003439">
    <property type="entry name" value="ABC_transporter-like_ATP-bd"/>
</dbReference>
<dbReference type="RefSeq" id="WP_284305449.1">
    <property type="nucleotide sequence ID" value="NZ_BSUO01000001.1"/>
</dbReference>
<proteinExistence type="inferred from homology"/>
<keyword evidence="3" id="KW-0547">Nucleotide-binding</keyword>
<protein>
    <recommendedName>
        <fullName evidence="5">ABC transporter domain-containing protein</fullName>
    </recommendedName>
</protein>
<evidence type="ECO:0000256" key="2">
    <source>
        <dbReference type="ARBA" id="ARBA00022448"/>
    </source>
</evidence>
<name>A0ABQ6IVJ7_9MICO</name>
<dbReference type="InterPro" id="IPR003593">
    <property type="entry name" value="AAA+_ATPase"/>
</dbReference>
<dbReference type="PROSITE" id="PS50893">
    <property type="entry name" value="ABC_TRANSPORTER_2"/>
    <property type="match status" value="1"/>
</dbReference>
<evidence type="ECO:0000313" key="6">
    <source>
        <dbReference type="EMBL" id="GMA41964.1"/>
    </source>
</evidence>
<dbReference type="PANTHER" id="PTHR43335:SF4">
    <property type="entry name" value="ABC TRANSPORTER, ATP-BINDING PROTEIN"/>
    <property type="match status" value="1"/>
</dbReference>
<sequence length="256" mass="27262">MTAPLVLDGVGVELAGGRRRERVRVLDSVDLVLAAGRVRALVGLNGAGKTTLMRVALGMLRPDRGSVEILGSPVQTAGPQVWRRCGHLVETPFCYPELTARENLHAAATLRGLSSEESRRRVDAVAELLGLEKWLDRRARTLSLGTRQKVAIGAATLHEPAVLILDEPANALDPRAVLGLRGLIRDLAAGGAAVLVSSHHLDEVARMADGIDVLHAGCIVGTLEPGGADLERRFFDLVLAAEDQRAEPTGDEVARP</sequence>
<dbReference type="InterPro" id="IPR027417">
    <property type="entry name" value="P-loop_NTPase"/>
</dbReference>
<evidence type="ECO:0000256" key="4">
    <source>
        <dbReference type="ARBA" id="ARBA00022840"/>
    </source>
</evidence>
<evidence type="ECO:0000256" key="1">
    <source>
        <dbReference type="ARBA" id="ARBA00005417"/>
    </source>
</evidence>
<gene>
    <name evidence="6" type="ORF">GCM10025883_40090</name>
</gene>
<organism evidence="6 7">
    <name type="scientific">Mobilicoccus caccae</name>
    <dbReference type="NCBI Taxonomy" id="1859295"/>
    <lineage>
        <taxon>Bacteria</taxon>
        <taxon>Bacillati</taxon>
        <taxon>Actinomycetota</taxon>
        <taxon>Actinomycetes</taxon>
        <taxon>Micrococcales</taxon>
        <taxon>Dermatophilaceae</taxon>
        <taxon>Mobilicoccus</taxon>
    </lineage>
</organism>